<dbReference type="Pfam" id="PF04325">
    <property type="entry name" value="DUF465"/>
    <property type="match status" value="1"/>
</dbReference>
<dbReference type="InterPro" id="IPR038444">
    <property type="entry name" value="DUF465_sf"/>
</dbReference>
<protein>
    <submittedName>
        <fullName evidence="2">YdcH family protein</fullName>
    </submittedName>
</protein>
<dbReference type="Gene3D" id="6.10.280.50">
    <property type="match status" value="1"/>
</dbReference>
<evidence type="ECO:0000313" key="4">
    <source>
        <dbReference type="Proteomes" id="UP000550609"/>
    </source>
</evidence>
<dbReference type="AlphaFoldDB" id="A0A0R0BSC4"/>
<reference evidence="1 3" key="1">
    <citation type="submission" date="2015-05" db="EMBL/GenBank/DDBJ databases">
        <title>Genome sequencing and analysis of members of genus Stenotrophomonas.</title>
        <authorList>
            <person name="Patil P.P."/>
            <person name="Midha S."/>
            <person name="Patil P.B."/>
        </authorList>
    </citation>
    <scope>NUCLEOTIDE SEQUENCE [LARGE SCALE GENOMIC DNA]</scope>
    <source>
        <strain evidence="1 3">DSM 17805</strain>
    </source>
</reference>
<reference evidence="2 4" key="2">
    <citation type="submission" date="2020-08" db="EMBL/GenBank/DDBJ databases">
        <title>Stenotrophomonas sp. W1S232.</title>
        <authorList>
            <person name="Deng Y."/>
        </authorList>
    </citation>
    <scope>NUCLEOTIDE SEQUENCE [LARGE SCALE GENOMIC DNA]</scope>
    <source>
        <strain evidence="2 4">W1S232</strain>
    </source>
</reference>
<dbReference type="EMBL" id="LDJH01000018">
    <property type="protein sequence ID" value="KRG56695.1"/>
    <property type="molecule type" value="Genomic_DNA"/>
</dbReference>
<dbReference type="PATRIC" id="fig|266128.3.peg.1064"/>
<accession>A0A7W3UXF5</accession>
<accession>A0A0R0BSC4</accession>
<gene>
    <name evidence="1" type="ORF">ABB25_10925</name>
    <name evidence="2" type="ORF">H4O09_00995</name>
</gene>
<keyword evidence="3" id="KW-1185">Reference proteome</keyword>
<proteinExistence type="predicted"/>
<organism evidence="1 3">
    <name type="scientific">Stenotrophomonas koreensis</name>
    <dbReference type="NCBI Taxonomy" id="266128"/>
    <lineage>
        <taxon>Bacteria</taxon>
        <taxon>Pseudomonadati</taxon>
        <taxon>Pseudomonadota</taxon>
        <taxon>Gammaproteobacteria</taxon>
        <taxon>Lysobacterales</taxon>
        <taxon>Lysobacteraceae</taxon>
        <taxon>Stenotrophomonas</taxon>
    </lineage>
</organism>
<dbReference type="RefSeq" id="WP_057666795.1">
    <property type="nucleotide sequence ID" value="NZ_JACIUV010000001.1"/>
</dbReference>
<comment type="caution">
    <text evidence="1">The sequence shown here is derived from an EMBL/GenBank/DDBJ whole genome shotgun (WGS) entry which is preliminary data.</text>
</comment>
<dbReference type="OrthoDB" id="5801755at2"/>
<dbReference type="Proteomes" id="UP000550609">
    <property type="component" value="Unassembled WGS sequence"/>
</dbReference>
<evidence type="ECO:0000313" key="3">
    <source>
        <dbReference type="Proteomes" id="UP000051254"/>
    </source>
</evidence>
<name>A0A0R0BSC4_9GAMM</name>
<dbReference type="STRING" id="266128.ABB25_10925"/>
<dbReference type="InterPro" id="IPR007420">
    <property type="entry name" value="DUF465"/>
</dbReference>
<evidence type="ECO:0000313" key="2">
    <source>
        <dbReference type="EMBL" id="MBB1115643.1"/>
    </source>
</evidence>
<dbReference type="EMBL" id="JACIUV010000001">
    <property type="protein sequence ID" value="MBB1115643.1"/>
    <property type="molecule type" value="Genomic_DNA"/>
</dbReference>
<evidence type="ECO:0000313" key="1">
    <source>
        <dbReference type="EMBL" id="KRG56695.1"/>
    </source>
</evidence>
<sequence length="73" mass="8608">MFEGHPQETVDSLLHNDVEFRQLYHRHRKLNRQCMDAELGVLAVTDATLGQMKREKLAVKQRLMRMFEGKTSH</sequence>
<dbReference type="Proteomes" id="UP000051254">
    <property type="component" value="Unassembled WGS sequence"/>
</dbReference>